<proteinExistence type="predicted"/>
<feature type="transmembrane region" description="Helical" evidence="1">
    <location>
        <begin position="56"/>
        <end position="77"/>
    </location>
</feature>
<gene>
    <name evidence="2" type="ORF">AAFH96_00645</name>
</gene>
<keyword evidence="1" id="KW-1133">Transmembrane helix</keyword>
<evidence type="ECO:0000256" key="1">
    <source>
        <dbReference type="SAM" id="Phobius"/>
    </source>
</evidence>
<feature type="transmembrane region" description="Helical" evidence="1">
    <location>
        <begin position="84"/>
        <end position="103"/>
    </location>
</feature>
<evidence type="ECO:0000313" key="3">
    <source>
        <dbReference type="Proteomes" id="UP001582793"/>
    </source>
</evidence>
<accession>A0ABV5CI04</accession>
<feature type="transmembrane region" description="Helical" evidence="1">
    <location>
        <begin position="187"/>
        <end position="204"/>
    </location>
</feature>
<organism evidence="2 3">
    <name type="scientific">Polymorphospora lycopeni</name>
    <dbReference type="NCBI Taxonomy" id="3140240"/>
    <lineage>
        <taxon>Bacteria</taxon>
        <taxon>Bacillati</taxon>
        <taxon>Actinomycetota</taxon>
        <taxon>Actinomycetes</taxon>
        <taxon>Micromonosporales</taxon>
        <taxon>Micromonosporaceae</taxon>
        <taxon>Polymorphospora</taxon>
    </lineage>
</organism>
<sequence length="205" mass="19953">MLLTLVVTGAGAALGARLPPLIRRYSTAPPPARSVTAGVTAVAFGLLAASLGADPVLPALLGIAAVGVVLAFVDLACLRLPDPLVLTMLGVAVGGLTGAAFLTGTGTGLVRAAGAGAACLAGYVVLALLPGSRLGFGDVKLGGVLGLPLGWLGWDTVLSGVVLPYLLGGPVALALLLTGRIARDTPLPFGPALLTGALLAVALTA</sequence>
<keyword evidence="3" id="KW-1185">Reference proteome</keyword>
<keyword evidence="1" id="KW-0472">Membrane</keyword>
<comment type="caution">
    <text evidence="2">The sequence shown here is derived from an EMBL/GenBank/DDBJ whole genome shotgun (WGS) entry which is preliminary data.</text>
</comment>
<feature type="transmembrane region" description="Helical" evidence="1">
    <location>
        <begin position="109"/>
        <end position="129"/>
    </location>
</feature>
<evidence type="ECO:0000313" key="2">
    <source>
        <dbReference type="EMBL" id="MFB6391613.1"/>
    </source>
</evidence>
<keyword evidence="1" id="KW-0812">Transmembrane</keyword>
<dbReference type="InterPro" id="IPR050882">
    <property type="entry name" value="Prepilin_peptidase/N-MTase"/>
</dbReference>
<dbReference type="Proteomes" id="UP001582793">
    <property type="component" value="Unassembled WGS sequence"/>
</dbReference>
<protein>
    <submittedName>
        <fullName evidence="2">Prepilin peptidase</fullName>
    </submittedName>
</protein>
<dbReference type="PANTHER" id="PTHR30487">
    <property type="entry name" value="TYPE 4 PREPILIN-LIKE PROTEINS LEADER PEPTIDE-PROCESSING ENZYME"/>
    <property type="match status" value="1"/>
</dbReference>
<dbReference type="PANTHER" id="PTHR30487:SF0">
    <property type="entry name" value="PREPILIN LEADER PEPTIDASE_N-METHYLTRANSFERASE-RELATED"/>
    <property type="match status" value="1"/>
</dbReference>
<dbReference type="RefSeq" id="WP_375732618.1">
    <property type="nucleotide sequence ID" value="NZ_JBCGDC010000001.1"/>
</dbReference>
<dbReference type="EMBL" id="JBCGDC010000001">
    <property type="protein sequence ID" value="MFB6391613.1"/>
    <property type="molecule type" value="Genomic_DNA"/>
</dbReference>
<reference evidence="2 3" key="1">
    <citation type="submission" date="2024-04" db="EMBL/GenBank/DDBJ databases">
        <title>Polymorphospora sp. isolated from Baiyangdian Lake in Xiong'an New Area.</title>
        <authorList>
            <person name="Zhang X."/>
            <person name="Liu J."/>
        </authorList>
    </citation>
    <scope>NUCLEOTIDE SEQUENCE [LARGE SCALE GENOMIC DNA]</scope>
    <source>
        <strain evidence="2 3">2-325</strain>
    </source>
</reference>
<name>A0ABV5CI04_9ACTN</name>